<feature type="transmembrane region" description="Helical" evidence="8">
    <location>
        <begin position="314"/>
        <end position="334"/>
    </location>
</feature>
<dbReference type="Pfam" id="PF07690">
    <property type="entry name" value="MFS_1"/>
    <property type="match status" value="1"/>
</dbReference>
<dbReference type="InterPro" id="IPR011701">
    <property type="entry name" value="MFS"/>
</dbReference>
<feature type="transmembrane region" description="Helical" evidence="8">
    <location>
        <begin position="277"/>
        <end position="302"/>
    </location>
</feature>
<evidence type="ECO:0000313" key="10">
    <source>
        <dbReference type="EMBL" id="KAK2611849.1"/>
    </source>
</evidence>
<dbReference type="GO" id="GO:0006351">
    <property type="term" value="P:DNA-templated transcription"/>
    <property type="evidence" value="ECO:0007669"/>
    <property type="project" value="InterPro"/>
</dbReference>
<feature type="region of interest" description="Disordered" evidence="7">
    <location>
        <begin position="425"/>
        <end position="458"/>
    </location>
</feature>
<evidence type="ECO:0000256" key="4">
    <source>
        <dbReference type="ARBA" id="ARBA00022989"/>
    </source>
</evidence>
<accession>A0AAD9SP22</accession>
<keyword evidence="2" id="KW-0813">Transport</keyword>
<dbReference type="FunFam" id="1.20.1250.20:FF:000018">
    <property type="entry name" value="MFS transporter permease"/>
    <property type="match status" value="1"/>
</dbReference>
<proteinExistence type="predicted"/>
<dbReference type="GO" id="GO:0022857">
    <property type="term" value="F:transmembrane transporter activity"/>
    <property type="evidence" value="ECO:0007669"/>
    <property type="project" value="InterPro"/>
</dbReference>
<sequence length="1082" mass="119688">MNDTLDQKIGLDSAAEQNSKDVSHGQVVGYIDPVKEAKMMRKFDFWAVGLLGILYMLANLDRSNIGNAQIAGLPDDLGLVGNQYGTAVTLLYATYVPFETPVAVLLKIIGPKYLLTSCCFAWGITCLCTGFIQNWQGLYACRLLIGFFEAGLIPCINVFLGMTYKKSERGKRSSVIFAFSALASAFGGIFAYGLTQIHTNSLFTSWRALFITEGCLTVLICPIFFFFFPDSPTTAWFLNDEEKEMMNLRYQLDPHWGVVDEEFSWKEVGLALRDPKFFAFFVFQFSVDISLYGFTTFLPAIIKGLGYTSVQANLMTVPIYFWGLATFAFTAYMSDRLHNRGYWIGGPLLCLIVGYAILISVDSLAVRYFACFITVMGIYPTTVMSSPSNSVAGSPANPTSPLNRKKRTFAACSYIQKLQADNAELRRNNSTSGTTRLGTPSSDQAVNASSSEGIVSHPDTTEHLAADEGEDGTGAGTATPLLEQRVMAQDKSVSLGAFYVGGAACTAFSTRLGACVRGSPVSVAKTSYTVPVYKHPTFSRRLEPQYTLPSRAYANTLIQVVMRFVGSDYHLIRRKSYLESIDFIYDDHQQTDSLSLSRFFALLALGELWLKKTGAILDGEKTVPGTSLFLQAVSLFQEQFEEPSIEYIETLLALCFYCFALNRTSTAFVYAGLALRLSQTMGLHRNIAYESNVSSAEVENRRRVWWTVYIFDTLISSRLGHPTISDGDIDAPFPSQDNLPETDKDDFFDPMQLIANIRLCRITGSVLSLIYGGPSPKNAGNFIKNVHTILNQLKKLDAELPLELKLDHTRFPAYGSRSVASLRLHFNQNLILTTRPVLLHILNYNLKRLRCDPSTIMEVKQLSPMTIALSEACIYAARASANILEQLWISGNISTFGYFDAHYTFSATVILMISRALRPNTEDDDAIALALTLLDSMVEDGNIPARELIDRISALQKDFEILRSSEGSEEGLMAESTTGFITSTGTFAANINRNRPLSPSQSRKASSTSIPTPPRLDSTIDSTGRPTVATAPLDAPFIQNFLGNCTQEWSPQDFEFLNQGTGVWASAWDSFDLQRSEDSIGF</sequence>
<feature type="compositionally biased region" description="Polar residues" evidence="7">
    <location>
        <begin position="428"/>
        <end position="453"/>
    </location>
</feature>
<keyword evidence="3 8" id="KW-0812">Transmembrane</keyword>
<evidence type="ECO:0000256" key="5">
    <source>
        <dbReference type="ARBA" id="ARBA00023136"/>
    </source>
</evidence>
<evidence type="ECO:0000256" key="3">
    <source>
        <dbReference type="ARBA" id="ARBA00022692"/>
    </source>
</evidence>
<dbReference type="EMBL" id="JAUJFL010000002">
    <property type="protein sequence ID" value="KAK2611849.1"/>
    <property type="molecule type" value="Genomic_DNA"/>
</dbReference>
<keyword evidence="4 8" id="KW-1133">Transmembrane helix</keyword>
<dbReference type="Gene3D" id="1.20.1250.20">
    <property type="entry name" value="MFS general substrate transporter like domains"/>
    <property type="match status" value="2"/>
</dbReference>
<comment type="subcellular location">
    <subcellularLocation>
        <location evidence="1">Membrane</location>
        <topology evidence="1">Multi-pass membrane protein</topology>
    </subcellularLocation>
</comment>
<gene>
    <name evidence="10" type="ORF">N8I77_005170</name>
</gene>
<dbReference type="AlphaFoldDB" id="A0AAD9SP22"/>
<feature type="transmembrane region" description="Helical" evidence="8">
    <location>
        <begin position="43"/>
        <end position="60"/>
    </location>
</feature>
<dbReference type="GO" id="GO:0003677">
    <property type="term" value="F:DNA binding"/>
    <property type="evidence" value="ECO:0007669"/>
    <property type="project" value="InterPro"/>
</dbReference>
<protein>
    <recommendedName>
        <fullName evidence="9">Xylanolytic transcriptional activator regulatory domain-containing protein</fullName>
    </recommendedName>
</protein>
<reference evidence="10" key="1">
    <citation type="submission" date="2023-06" db="EMBL/GenBank/DDBJ databases">
        <authorList>
            <person name="Noh H."/>
        </authorList>
    </citation>
    <scope>NUCLEOTIDE SEQUENCE</scope>
    <source>
        <strain evidence="10">DUCC20226</strain>
    </source>
</reference>
<evidence type="ECO:0000256" key="2">
    <source>
        <dbReference type="ARBA" id="ARBA00022448"/>
    </source>
</evidence>
<dbReference type="Pfam" id="PF04082">
    <property type="entry name" value="Fungal_trans"/>
    <property type="match status" value="1"/>
</dbReference>
<keyword evidence="5 8" id="KW-0472">Membrane</keyword>
<dbReference type="GO" id="GO:0016020">
    <property type="term" value="C:membrane"/>
    <property type="evidence" value="ECO:0007669"/>
    <property type="project" value="UniProtKB-SubCell"/>
</dbReference>
<dbReference type="SUPFAM" id="SSF103473">
    <property type="entry name" value="MFS general substrate transporter"/>
    <property type="match status" value="1"/>
</dbReference>
<evidence type="ECO:0000256" key="7">
    <source>
        <dbReference type="SAM" id="MobiDB-lite"/>
    </source>
</evidence>
<dbReference type="SMART" id="SM00906">
    <property type="entry name" value="Fungal_trans"/>
    <property type="match status" value="1"/>
</dbReference>
<organism evidence="10 11">
    <name type="scientific">Phomopsis amygdali</name>
    <name type="common">Fusicoccum amygdali</name>
    <dbReference type="NCBI Taxonomy" id="1214568"/>
    <lineage>
        <taxon>Eukaryota</taxon>
        <taxon>Fungi</taxon>
        <taxon>Dikarya</taxon>
        <taxon>Ascomycota</taxon>
        <taxon>Pezizomycotina</taxon>
        <taxon>Sordariomycetes</taxon>
        <taxon>Sordariomycetidae</taxon>
        <taxon>Diaporthales</taxon>
        <taxon>Diaporthaceae</taxon>
        <taxon>Diaporthe</taxon>
    </lineage>
</organism>
<evidence type="ECO:0000256" key="8">
    <source>
        <dbReference type="SAM" id="Phobius"/>
    </source>
</evidence>
<keyword evidence="6" id="KW-0539">Nucleus</keyword>
<name>A0AAD9SP22_PHOAM</name>
<dbReference type="CDD" id="cd12148">
    <property type="entry name" value="fungal_TF_MHR"/>
    <property type="match status" value="1"/>
</dbReference>
<dbReference type="GO" id="GO:0008270">
    <property type="term" value="F:zinc ion binding"/>
    <property type="evidence" value="ECO:0007669"/>
    <property type="project" value="InterPro"/>
</dbReference>
<evidence type="ECO:0000256" key="6">
    <source>
        <dbReference type="ARBA" id="ARBA00023242"/>
    </source>
</evidence>
<feature type="transmembrane region" description="Helical" evidence="8">
    <location>
        <begin position="206"/>
        <end position="228"/>
    </location>
</feature>
<evidence type="ECO:0000313" key="11">
    <source>
        <dbReference type="Proteomes" id="UP001265746"/>
    </source>
</evidence>
<dbReference type="InterPro" id="IPR036259">
    <property type="entry name" value="MFS_trans_sf"/>
</dbReference>
<feature type="transmembrane region" description="Helical" evidence="8">
    <location>
        <begin position="144"/>
        <end position="163"/>
    </location>
</feature>
<dbReference type="InterPro" id="IPR007219">
    <property type="entry name" value="XnlR_reg_dom"/>
</dbReference>
<feature type="transmembrane region" description="Helical" evidence="8">
    <location>
        <begin position="341"/>
        <end position="361"/>
    </location>
</feature>
<evidence type="ECO:0000256" key="1">
    <source>
        <dbReference type="ARBA" id="ARBA00004141"/>
    </source>
</evidence>
<evidence type="ECO:0000259" key="9">
    <source>
        <dbReference type="SMART" id="SM00906"/>
    </source>
</evidence>
<dbReference type="PANTHER" id="PTHR43791">
    <property type="entry name" value="PERMEASE-RELATED"/>
    <property type="match status" value="1"/>
</dbReference>
<dbReference type="Proteomes" id="UP001265746">
    <property type="component" value="Unassembled WGS sequence"/>
</dbReference>
<feature type="transmembrane region" description="Helical" evidence="8">
    <location>
        <begin position="113"/>
        <end position="132"/>
    </location>
</feature>
<comment type="caution">
    <text evidence="10">The sequence shown here is derived from an EMBL/GenBank/DDBJ whole genome shotgun (WGS) entry which is preliminary data.</text>
</comment>
<feature type="transmembrane region" description="Helical" evidence="8">
    <location>
        <begin position="175"/>
        <end position="194"/>
    </location>
</feature>
<dbReference type="PANTHER" id="PTHR43791:SF101">
    <property type="entry name" value="HIGH-AFFINITY NICOTINIC ACID TRANSPORTER"/>
    <property type="match status" value="1"/>
</dbReference>
<feature type="compositionally biased region" description="Polar residues" evidence="7">
    <location>
        <begin position="992"/>
        <end position="1010"/>
    </location>
</feature>
<feature type="region of interest" description="Disordered" evidence="7">
    <location>
        <begin position="992"/>
        <end position="1028"/>
    </location>
</feature>
<feature type="transmembrane region" description="Helical" evidence="8">
    <location>
        <begin position="84"/>
        <end position="106"/>
    </location>
</feature>
<keyword evidence="11" id="KW-1185">Reference proteome</keyword>
<feature type="domain" description="Xylanolytic transcriptional activator regulatory" evidence="9">
    <location>
        <begin position="667"/>
        <end position="740"/>
    </location>
</feature>